<organism evidence="1 2">
    <name type="scientific">Phytophthora fragariae</name>
    <dbReference type="NCBI Taxonomy" id="53985"/>
    <lineage>
        <taxon>Eukaryota</taxon>
        <taxon>Sar</taxon>
        <taxon>Stramenopiles</taxon>
        <taxon>Oomycota</taxon>
        <taxon>Peronosporomycetes</taxon>
        <taxon>Peronosporales</taxon>
        <taxon>Peronosporaceae</taxon>
        <taxon>Phytophthora</taxon>
    </lineage>
</organism>
<dbReference type="Proteomes" id="UP000488956">
    <property type="component" value="Unassembled WGS sequence"/>
</dbReference>
<accession>A0A6G0LMC0</accession>
<reference evidence="1 2" key="1">
    <citation type="submission" date="2018-09" db="EMBL/GenBank/DDBJ databases">
        <title>Genomic investigation of the strawberry pathogen Phytophthora fragariae indicates pathogenicity is determined by transcriptional variation in three key races.</title>
        <authorList>
            <person name="Adams T.M."/>
            <person name="Armitage A.D."/>
            <person name="Sobczyk M.K."/>
            <person name="Bates H.J."/>
            <person name="Dunwell J.M."/>
            <person name="Nellist C.F."/>
            <person name="Harrison R.J."/>
        </authorList>
    </citation>
    <scope>NUCLEOTIDE SEQUENCE [LARGE SCALE GENOMIC DNA]</scope>
    <source>
        <strain evidence="1 2">ONT-3</strain>
    </source>
</reference>
<dbReference type="EMBL" id="QXFX01000246">
    <property type="protein sequence ID" value="KAE9123861.1"/>
    <property type="molecule type" value="Genomic_DNA"/>
</dbReference>
<protein>
    <submittedName>
        <fullName evidence="1">Uncharacterized protein</fullName>
    </submittedName>
</protein>
<evidence type="ECO:0000313" key="2">
    <source>
        <dbReference type="Proteomes" id="UP000488956"/>
    </source>
</evidence>
<dbReference type="AlphaFoldDB" id="A0A6G0LMC0"/>
<comment type="caution">
    <text evidence="1">The sequence shown here is derived from an EMBL/GenBank/DDBJ whole genome shotgun (WGS) entry which is preliminary data.</text>
</comment>
<proteinExistence type="predicted"/>
<evidence type="ECO:0000313" key="1">
    <source>
        <dbReference type="EMBL" id="KAE9123861.1"/>
    </source>
</evidence>
<sequence>MLELVELCAALSPKGNFVHWNPSSISRIAVDYYPNDFTEKLTWIFDEASRLTLVIHDSTVSITSVN</sequence>
<gene>
    <name evidence="1" type="ORF">PF010_g6231</name>
</gene>
<name>A0A6G0LMC0_9STRA</name>